<dbReference type="RefSeq" id="WP_408083360.1">
    <property type="nucleotide sequence ID" value="NZ_JBELPZ010000001.1"/>
</dbReference>
<evidence type="ECO:0000313" key="1">
    <source>
        <dbReference type="EMBL" id="MFL9843127.1"/>
    </source>
</evidence>
<dbReference type="Gene3D" id="1.10.3210.10">
    <property type="entry name" value="Hypothetical protein af1432"/>
    <property type="match status" value="1"/>
</dbReference>
<dbReference type="SUPFAM" id="SSF109604">
    <property type="entry name" value="HD-domain/PDEase-like"/>
    <property type="match status" value="1"/>
</dbReference>
<comment type="caution">
    <text evidence="1">The sequence shown here is derived from an EMBL/GenBank/DDBJ whole genome shotgun (WGS) entry which is preliminary data.</text>
</comment>
<keyword evidence="2" id="KW-1185">Reference proteome</keyword>
<reference evidence="1 2" key="1">
    <citation type="submission" date="2024-06" db="EMBL/GenBank/DDBJ databases">
        <authorList>
            <person name="Kaempfer P."/>
            <person name="Viver T."/>
        </authorList>
    </citation>
    <scope>NUCLEOTIDE SEQUENCE [LARGE SCALE GENOMIC DNA]</scope>
    <source>
        <strain evidence="1 2">ST-119</strain>
    </source>
</reference>
<accession>A0ABW8YUS4</accession>
<sequence>MDFNEAEKFILKKLGSDLPHTLTYHNIDHVKDVLKAVNRHVEASAVNAKDAILLRTAALFHDSGFTVQAAGHEEISCSIAQKYLPGFKYTPKQIERICGMIRATKIPQQPRNKLEEIIADADLDYLGRDDFWEISNRLFTELKTSGIVNTEQEWNKIQVRFFESHKYATGLAQQWRNKKKQKNLEEIKSKIIDSI</sequence>
<protein>
    <submittedName>
        <fullName evidence="1">HD family phosphohydrolase</fullName>
    </submittedName>
</protein>
<gene>
    <name evidence="1" type="ORF">ABS766_01725</name>
</gene>
<evidence type="ECO:0000313" key="2">
    <source>
        <dbReference type="Proteomes" id="UP001629156"/>
    </source>
</evidence>
<dbReference type="CDD" id="cd00077">
    <property type="entry name" value="HDc"/>
    <property type="match status" value="1"/>
</dbReference>
<dbReference type="Proteomes" id="UP001629156">
    <property type="component" value="Unassembled WGS sequence"/>
</dbReference>
<organism evidence="1 2">
    <name type="scientific">Flavobacterium rhizosphaerae</name>
    <dbReference type="NCBI Taxonomy" id="3163298"/>
    <lineage>
        <taxon>Bacteria</taxon>
        <taxon>Pseudomonadati</taxon>
        <taxon>Bacteroidota</taxon>
        <taxon>Flavobacteriia</taxon>
        <taxon>Flavobacteriales</taxon>
        <taxon>Flavobacteriaceae</taxon>
        <taxon>Flavobacterium</taxon>
    </lineage>
</organism>
<dbReference type="InterPro" id="IPR003607">
    <property type="entry name" value="HD/PDEase_dom"/>
</dbReference>
<dbReference type="EMBL" id="JBELPZ010000001">
    <property type="protein sequence ID" value="MFL9843127.1"/>
    <property type="molecule type" value="Genomic_DNA"/>
</dbReference>
<proteinExistence type="predicted"/>
<name>A0ABW8YUS4_9FLAO</name>